<dbReference type="Gene3D" id="1.10.630.10">
    <property type="entry name" value="Cytochrome P450"/>
    <property type="match status" value="1"/>
</dbReference>
<reference evidence="15" key="2">
    <citation type="submission" date="2015-06" db="UniProtKB">
        <authorList>
            <consortium name="EnsemblMetazoa"/>
        </authorList>
    </citation>
    <scope>IDENTIFICATION</scope>
</reference>
<keyword evidence="8" id="KW-0492">Microsome</keyword>
<keyword evidence="6 13" id="KW-0479">Metal-binding</keyword>
<dbReference type="InterPro" id="IPR017972">
    <property type="entry name" value="Cyt_P450_CS"/>
</dbReference>
<evidence type="ECO:0000256" key="12">
    <source>
        <dbReference type="ARBA" id="ARBA00023136"/>
    </source>
</evidence>
<evidence type="ECO:0000256" key="4">
    <source>
        <dbReference type="ARBA" id="ARBA00010617"/>
    </source>
</evidence>
<comment type="cofactor">
    <cofactor evidence="1 13">
        <name>heme</name>
        <dbReference type="ChEBI" id="CHEBI:30413"/>
    </cofactor>
</comment>
<dbReference type="CDD" id="cd11056">
    <property type="entry name" value="CYP6-like"/>
    <property type="match status" value="1"/>
</dbReference>
<accession>T1GWY2</accession>
<keyword evidence="11 14" id="KW-0503">Monooxygenase</keyword>
<dbReference type="PANTHER" id="PTHR24292:SF100">
    <property type="entry name" value="CYTOCHROME P450 6A16, ISOFORM B-RELATED"/>
    <property type="match status" value="1"/>
</dbReference>
<dbReference type="HOGENOM" id="CLU_001570_5_2_1"/>
<dbReference type="SUPFAM" id="SSF48264">
    <property type="entry name" value="Cytochrome P450"/>
    <property type="match status" value="1"/>
</dbReference>
<comment type="subcellular location">
    <subcellularLocation>
        <location evidence="3">Endoplasmic reticulum membrane</location>
        <topology evidence="3">Peripheral membrane protein</topology>
    </subcellularLocation>
    <subcellularLocation>
        <location evidence="2">Microsome membrane</location>
        <topology evidence="2">Peripheral membrane protein</topology>
    </subcellularLocation>
</comment>
<evidence type="ECO:0000256" key="11">
    <source>
        <dbReference type="ARBA" id="ARBA00023033"/>
    </source>
</evidence>
<dbReference type="GO" id="GO:0004497">
    <property type="term" value="F:monooxygenase activity"/>
    <property type="evidence" value="ECO:0007669"/>
    <property type="project" value="UniProtKB-KW"/>
</dbReference>
<dbReference type="InterPro" id="IPR002401">
    <property type="entry name" value="Cyt_P450_E_grp-I"/>
</dbReference>
<keyword evidence="9 14" id="KW-0560">Oxidoreductase</keyword>
<dbReference type="GO" id="GO:0005506">
    <property type="term" value="F:iron ion binding"/>
    <property type="evidence" value="ECO:0007669"/>
    <property type="project" value="InterPro"/>
</dbReference>
<dbReference type="InterPro" id="IPR036396">
    <property type="entry name" value="Cyt_P450_sf"/>
</dbReference>
<evidence type="ECO:0000256" key="2">
    <source>
        <dbReference type="ARBA" id="ARBA00004174"/>
    </source>
</evidence>
<protein>
    <recommendedName>
        <fullName evidence="17">Cytochrome P450</fullName>
    </recommendedName>
</protein>
<name>T1GWY2_MEGSC</name>
<dbReference type="OMA" id="NTERHAS"/>
<evidence type="ECO:0000256" key="13">
    <source>
        <dbReference type="PIRSR" id="PIRSR602401-1"/>
    </source>
</evidence>
<dbReference type="PANTHER" id="PTHR24292">
    <property type="entry name" value="CYTOCHROME P450"/>
    <property type="match status" value="1"/>
</dbReference>
<keyword evidence="10 13" id="KW-0408">Iron</keyword>
<evidence type="ECO:0000256" key="9">
    <source>
        <dbReference type="ARBA" id="ARBA00023002"/>
    </source>
</evidence>
<evidence type="ECO:0000256" key="5">
    <source>
        <dbReference type="ARBA" id="ARBA00022617"/>
    </source>
</evidence>
<dbReference type="Pfam" id="PF00067">
    <property type="entry name" value="p450"/>
    <property type="match status" value="1"/>
</dbReference>
<dbReference type="GO" id="GO:0005789">
    <property type="term" value="C:endoplasmic reticulum membrane"/>
    <property type="evidence" value="ECO:0007669"/>
    <property type="project" value="UniProtKB-SubCell"/>
</dbReference>
<dbReference type="GO" id="GO:0020037">
    <property type="term" value="F:heme binding"/>
    <property type="evidence" value="ECO:0007669"/>
    <property type="project" value="InterPro"/>
</dbReference>
<evidence type="ECO:0000256" key="7">
    <source>
        <dbReference type="ARBA" id="ARBA00022824"/>
    </source>
</evidence>
<sequence>MSPALMPLDLEIVKQILIKDFGTFSNRGLYVNEKDDPLSGHLVNLDGPKWKELRHKLTPTFTSGKMKFMFPTIIEVGNRFSDVLVEKVPKEAIVEVTELLGRFTTDVIGTCAFGIECNSLRDPEARFLKMGRKSLNSRQPFAILGFMMAFPKIARFLHMKDTKSDVEDFFMKIVHENVEYREKNNIQRNDFMNMLIEMKNKPGSELTMNELAAQSFIFFLAGFETSSTTMGYALHELAVNQDIQDKVREEINEVLKNHNGNFTYECMVEMKYLDQVIDETLRKHSVVPHLLRKSTAEYTIPQTGMKVEKGTVIVVPIDAIHHDSEIYPNPEKFDPERFTPEAIASRHQCAYLPFGDGPRNCIGLRFGKMQARVGLVSLLRKFRFLVCDKTDVPLKKGKTGLLTSALDGIFLKAERL</sequence>
<dbReference type="PROSITE" id="PS00086">
    <property type="entry name" value="CYTOCHROME_P450"/>
    <property type="match status" value="1"/>
</dbReference>
<comment type="similarity">
    <text evidence="4 14">Belongs to the cytochrome P450 family.</text>
</comment>
<keyword evidence="5 13" id="KW-0349">Heme</keyword>
<feature type="binding site" description="axial binding residue" evidence="13">
    <location>
        <position position="361"/>
    </location>
    <ligand>
        <name>heme</name>
        <dbReference type="ChEBI" id="CHEBI:30413"/>
    </ligand>
    <ligandPart>
        <name>Fe</name>
        <dbReference type="ChEBI" id="CHEBI:18248"/>
    </ligandPart>
</feature>
<evidence type="ECO:0000256" key="8">
    <source>
        <dbReference type="ARBA" id="ARBA00022848"/>
    </source>
</evidence>
<dbReference type="InterPro" id="IPR001128">
    <property type="entry name" value="Cyt_P450"/>
</dbReference>
<evidence type="ECO:0008006" key="17">
    <source>
        <dbReference type="Google" id="ProtNLM"/>
    </source>
</evidence>
<dbReference type="EnsemblMetazoa" id="MESCA008317-RA">
    <property type="protein sequence ID" value="MESCA008317-PA"/>
    <property type="gene ID" value="MESCA008317"/>
</dbReference>
<keyword evidence="7" id="KW-0256">Endoplasmic reticulum</keyword>
<dbReference type="GO" id="GO:0016705">
    <property type="term" value="F:oxidoreductase activity, acting on paired donors, with incorporation or reduction of molecular oxygen"/>
    <property type="evidence" value="ECO:0007669"/>
    <property type="project" value="InterPro"/>
</dbReference>
<evidence type="ECO:0000313" key="15">
    <source>
        <dbReference type="EnsemblMetazoa" id="MESCA008317-PA"/>
    </source>
</evidence>
<dbReference type="FunFam" id="1.10.630.10:FF:000042">
    <property type="entry name" value="Cytochrome P450"/>
    <property type="match status" value="1"/>
</dbReference>
<dbReference type="PRINTS" id="PR00463">
    <property type="entry name" value="EP450I"/>
</dbReference>
<reference evidence="16" key="1">
    <citation type="submission" date="2013-02" db="EMBL/GenBank/DDBJ databases">
        <authorList>
            <person name="Hughes D."/>
        </authorList>
    </citation>
    <scope>NUCLEOTIDE SEQUENCE</scope>
    <source>
        <strain>Durham</strain>
        <strain evidence="16">NC isolate 2 -- Noor lab</strain>
    </source>
</reference>
<dbReference type="STRING" id="36166.T1GWY2"/>
<evidence type="ECO:0000256" key="3">
    <source>
        <dbReference type="ARBA" id="ARBA00004406"/>
    </source>
</evidence>
<dbReference type="AlphaFoldDB" id="T1GWY2"/>
<evidence type="ECO:0000313" key="16">
    <source>
        <dbReference type="Proteomes" id="UP000015102"/>
    </source>
</evidence>
<keyword evidence="16" id="KW-1185">Reference proteome</keyword>
<evidence type="ECO:0000256" key="1">
    <source>
        <dbReference type="ARBA" id="ARBA00001971"/>
    </source>
</evidence>
<dbReference type="PRINTS" id="PR00385">
    <property type="entry name" value="P450"/>
</dbReference>
<evidence type="ECO:0000256" key="10">
    <source>
        <dbReference type="ARBA" id="ARBA00023004"/>
    </source>
</evidence>
<evidence type="ECO:0000256" key="14">
    <source>
        <dbReference type="RuleBase" id="RU000461"/>
    </source>
</evidence>
<keyword evidence="12" id="KW-0472">Membrane</keyword>
<organism evidence="15 16">
    <name type="scientific">Megaselia scalaris</name>
    <name type="common">Humpbacked fly</name>
    <name type="synonym">Phora scalaris</name>
    <dbReference type="NCBI Taxonomy" id="36166"/>
    <lineage>
        <taxon>Eukaryota</taxon>
        <taxon>Metazoa</taxon>
        <taxon>Ecdysozoa</taxon>
        <taxon>Arthropoda</taxon>
        <taxon>Hexapoda</taxon>
        <taxon>Insecta</taxon>
        <taxon>Pterygota</taxon>
        <taxon>Neoptera</taxon>
        <taxon>Endopterygota</taxon>
        <taxon>Diptera</taxon>
        <taxon>Brachycera</taxon>
        <taxon>Muscomorpha</taxon>
        <taxon>Platypezoidea</taxon>
        <taxon>Phoridae</taxon>
        <taxon>Megaseliini</taxon>
        <taxon>Megaselia</taxon>
    </lineage>
</organism>
<dbReference type="Proteomes" id="UP000015102">
    <property type="component" value="Unassembled WGS sequence"/>
</dbReference>
<dbReference type="InterPro" id="IPR050476">
    <property type="entry name" value="Insect_CytP450_Detox"/>
</dbReference>
<dbReference type="EMBL" id="CAQQ02000068">
    <property type="status" value="NOT_ANNOTATED_CDS"/>
    <property type="molecule type" value="Genomic_DNA"/>
</dbReference>
<evidence type="ECO:0000256" key="6">
    <source>
        <dbReference type="ARBA" id="ARBA00022723"/>
    </source>
</evidence>
<proteinExistence type="inferred from homology"/>